<dbReference type="NCBIfam" id="TIGR00797">
    <property type="entry name" value="matE"/>
    <property type="match status" value="1"/>
</dbReference>
<evidence type="ECO:0000256" key="5">
    <source>
        <dbReference type="ARBA" id="ARBA00023136"/>
    </source>
</evidence>
<evidence type="ECO:0000256" key="6">
    <source>
        <dbReference type="SAM" id="Phobius"/>
    </source>
</evidence>
<organism evidence="7 8">
    <name type="scientific">Tannerella sp. oral taxon BU063 isolate Cell 2</name>
    <dbReference type="NCBI Taxonomy" id="1411148"/>
    <lineage>
        <taxon>Bacteria</taxon>
        <taxon>Pseudomonadati</taxon>
        <taxon>Bacteroidota</taxon>
        <taxon>Bacteroidia</taxon>
        <taxon>Bacteroidales</taxon>
        <taxon>Tannerellaceae</taxon>
        <taxon>Tannerella</taxon>
    </lineage>
</organism>
<feature type="transmembrane region" description="Helical" evidence="6">
    <location>
        <begin position="315"/>
        <end position="334"/>
    </location>
</feature>
<dbReference type="Pfam" id="PF01554">
    <property type="entry name" value="MatE"/>
    <property type="match status" value="2"/>
</dbReference>
<proteinExistence type="inferred from homology"/>
<dbReference type="InterPro" id="IPR002528">
    <property type="entry name" value="MATE_fam"/>
</dbReference>
<dbReference type="PANTHER" id="PTHR42893">
    <property type="entry name" value="PROTEIN DETOXIFICATION 44, CHLOROPLASTIC-RELATED"/>
    <property type="match status" value="1"/>
</dbReference>
<dbReference type="GO" id="GO:0005886">
    <property type="term" value="C:plasma membrane"/>
    <property type="evidence" value="ECO:0007669"/>
    <property type="project" value="TreeGrafter"/>
</dbReference>
<feature type="transmembrane region" description="Helical" evidence="6">
    <location>
        <begin position="273"/>
        <end position="295"/>
    </location>
</feature>
<feature type="transmembrane region" description="Helical" evidence="6">
    <location>
        <begin position="388"/>
        <end position="406"/>
    </location>
</feature>
<feature type="transmembrane region" description="Helical" evidence="6">
    <location>
        <begin position="412"/>
        <end position="429"/>
    </location>
</feature>
<dbReference type="PATRIC" id="fig|1411148.3.peg.418"/>
<feature type="transmembrane region" description="Helical" evidence="6">
    <location>
        <begin position="242"/>
        <end position="261"/>
    </location>
</feature>
<feature type="transmembrane region" description="Helical" evidence="6">
    <location>
        <begin position="44"/>
        <end position="68"/>
    </location>
</feature>
<comment type="similarity">
    <text evidence="2">Belongs to the multi antimicrobial extrusion (MATE) (TC 2.A.66.1) family.</text>
</comment>
<keyword evidence="5 6" id="KW-0472">Membrane</keyword>
<dbReference type="GO" id="GO:0015297">
    <property type="term" value="F:antiporter activity"/>
    <property type="evidence" value="ECO:0007669"/>
    <property type="project" value="InterPro"/>
</dbReference>
<feature type="transmembrane region" description="Helical" evidence="6">
    <location>
        <begin position="161"/>
        <end position="182"/>
    </location>
</feature>
<dbReference type="GO" id="GO:0042910">
    <property type="term" value="F:xenobiotic transmembrane transporter activity"/>
    <property type="evidence" value="ECO:0007669"/>
    <property type="project" value="InterPro"/>
</dbReference>
<evidence type="ECO:0000256" key="4">
    <source>
        <dbReference type="ARBA" id="ARBA00022989"/>
    </source>
</evidence>
<reference evidence="7 8" key="1">
    <citation type="submission" date="2013-11" db="EMBL/GenBank/DDBJ databases">
        <title>Single cell genomics of uncultured Tannerella BU063 (oral taxon 286).</title>
        <authorList>
            <person name="Beall C.J."/>
            <person name="Campbell A.G."/>
            <person name="Griffen A.L."/>
            <person name="Podar M."/>
            <person name="Leys E.J."/>
        </authorList>
    </citation>
    <scope>NUCLEOTIDE SEQUENCE [LARGE SCALE GENOMIC DNA]</scope>
    <source>
        <strain evidence="7">Cell 2</strain>
    </source>
</reference>
<name>W2C6F3_9BACT</name>
<protein>
    <submittedName>
        <fullName evidence="7">GntR family transcriptional regulator</fullName>
    </submittedName>
</protein>
<sequence length="444" mass="48420">MALRFTPTDREILRLALPNIVSNITIPLLGMADTAIAGRIGDDANIAALSVGTTIFSMIYWNCAFLRMGTGGITAQAYGAGRPGECANMLARSVWVAAALALLLLAFQRPIGHASLALMQAGDHVNALAADYFFARVWAAPASVLLLSLQGWLIGMQDARTPMFIAILSNVVNVACSLWFALALGWGIAGVAWGTVVAQYTALLVALVFLWVKYRGYLRLIDLRTSFSPVPLVHFLTVNRDIFLRTLCVVTAYTFFTAASARFGDTILATNAVLMQLFTLFSYLSDGFAYAGEALSGRFVGERNTEALRRFMGRLMGWALVIALVFVGAYALCWRQILALFSPSSAIIATAGRYIVWIIAVPLVGAIPFMIDGIMIGATRTRILRNTVFYALAAYLAVFYALTPWIGNDALWIAFLTFLFARGFFLYVCSGRLNVERIIGGFKN</sequence>
<evidence type="ECO:0000256" key="1">
    <source>
        <dbReference type="ARBA" id="ARBA00004141"/>
    </source>
</evidence>
<evidence type="ECO:0000256" key="3">
    <source>
        <dbReference type="ARBA" id="ARBA00022692"/>
    </source>
</evidence>
<feature type="transmembrane region" description="Helical" evidence="6">
    <location>
        <begin position="127"/>
        <end position="149"/>
    </location>
</feature>
<evidence type="ECO:0000313" key="8">
    <source>
        <dbReference type="Proteomes" id="UP000018837"/>
    </source>
</evidence>
<feature type="transmembrane region" description="Helical" evidence="6">
    <location>
        <begin position="188"/>
        <end position="212"/>
    </location>
</feature>
<feature type="transmembrane region" description="Helical" evidence="6">
    <location>
        <begin position="89"/>
        <end position="107"/>
    </location>
</feature>
<comment type="subcellular location">
    <subcellularLocation>
        <location evidence="1">Membrane</location>
        <topology evidence="1">Multi-pass membrane protein</topology>
    </subcellularLocation>
</comment>
<keyword evidence="3 6" id="KW-0812">Transmembrane</keyword>
<feature type="transmembrane region" description="Helical" evidence="6">
    <location>
        <begin position="12"/>
        <end position="32"/>
    </location>
</feature>
<dbReference type="EMBL" id="AYUF01000316">
    <property type="protein sequence ID" value="ETK02613.1"/>
    <property type="molecule type" value="Genomic_DNA"/>
</dbReference>
<evidence type="ECO:0000256" key="2">
    <source>
        <dbReference type="ARBA" id="ARBA00010199"/>
    </source>
</evidence>
<dbReference type="CDD" id="cd13136">
    <property type="entry name" value="MATE_DinF_like"/>
    <property type="match status" value="1"/>
</dbReference>
<accession>W2C6F3</accession>
<feature type="transmembrane region" description="Helical" evidence="6">
    <location>
        <begin position="354"/>
        <end position="376"/>
    </location>
</feature>
<keyword evidence="4 6" id="KW-1133">Transmembrane helix</keyword>
<comment type="caution">
    <text evidence="7">The sequence shown here is derived from an EMBL/GenBank/DDBJ whole genome shotgun (WGS) entry which is preliminary data.</text>
</comment>
<dbReference type="InterPro" id="IPR044644">
    <property type="entry name" value="DinF-like"/>
</dbReference>
<dbReference type="PANTHER" id="PTHR42893:SF46">
    <property type="entry name" value="PROTEIN DETOXIFICATION 44, CHLOROPLASTIC"/>
    <property type="match status" value="1"/>
</dbReference>
<dbReference type="AlphaFoldDB" id="W2C6F3"/>
<evidence type="ECO:0000313" key="7">
    <source>
        <dbReference type="EMBL" id="ETK02613.1"/>
    </source>
</evidence>
<gene>
    <name evidence="7" type="ORF">N425_03305</name>
</gene>
<dbReference type="Proteomes" id="UP000018837">
    <property type="component" value="Unassembled WGS sequence"/>
</dbReference>